<protein>
    <submittedName>
        <fullName evidence="2">Uncharacterized protein</fullName>
    </submittedName>
</protein>
<feature type="region of interest" description="Disordered" evidence="1">
    <location>
        <begin position="166"/>
        <end position="220"/>
    </location>
</feature>
<comment type="caution">
    <text evidence="2">The sequence shown here is derived from an EMBL/GenBank/DDBJ whole genome shotgun (WGS) entry which is preliminary data.</text>
</comment>
<dbReference type="EMBL" id="JBAHYK010003275">
    <property type="protein sequence ID" value="KAL0563698.1"/>
    <property type="molecule type" value="Genomic_DNA"/>
</dbReference>
<keyword evidence="3" id="KW-1185">Reference proteome</keyword>
<evidence type="ECO:0000313" key="3">
    <source>
        <dbReference type="Proteomes" id="UP001465976"/>
    </source>
</evidence>
<sequence length="220" mass="24027">MRSPANRHGVPAAHRHRYQFTFIELVCMPGFYRGYVASNPLPSTVPTMERYPQYDANVNVGDLAKFFRNQSVSVEAVEDAALWAINWLKDVNYSDEDSRFSVLELRKRIYDAIIPCGIPAGYDEDRYYPNGHIAKYPSSTIHDIPGASEFNYAPAAGLPALTSAPPAAVATANEPEPSNSSSAPTAEIAGISDTGMVDGTQLSEDHVSRSDEVTTEPRGD</sequence>
<gene>
    <name evidence="2" type="ORF">V5O48_018366</name>
</gene>
<organism evidence="2 3">
    <name type="scientific">Marasmius crinis-equi</name>
    <dbReference type="NCBI Taxonomy" id="585013"/>
    <lineage>
        <taxon>Eukaryota</taxon>
        <taxon>Fungi</taxon>
        <taxon>Dikarya</taxon>
        <taxon>Basidiomycota</taxon>
        <taxon>Agaricomycotina</taxon>
        <taxon>Agaricomycetes</taxon>
        <taxon>Agaricomycetidae</taxon>
        <taxon>Agaricales</taxon>
        <taxon>Marasmiineae</taxon>
        <taxon>Marasmiaceae</taxon>
        <taxon>Marasmius</taxon>
    </lineage>
</organism>
<evidence type="ECO:0000256" key="1">
    <source>
        <dbReference type="SAM" id="MobiDB-lite"/>
    </source>
</evidence>
<accession>A0ABR3ELE2</accession>
<reference evidence="2 3" key="1">
    <citation type="submission" date="2024-02" db="EMBL/GenBank/DDBJ databases">
        <title>A draft genome for the cacao thread blight pathogen Marasmius crinis-equi.</title>
        <authorList>
            <person name="Cohen S.P."/>
            <person name="Baruah I.K."/>
            <person name="Amoako-Attah I."/>
            <person name="Bukari Y."/>
            <person name="Meinhardt L.W."/>
            <person name="Bailey B.A."/>
        </authorList>
    </citation>
    <scope>NUCLEOTIDE SEQUENCE [LARGE SCALE GENOMIC DNA]</scope>
    <source>
        <strain evidence="2 3">GH-76</strain>
    </source>
</reference>
<dbReference type="Proteomes" id="UP001465976">
    <property type="component" value="Unassembled WGS sequence"/>
</dbReference>
<feature type="compositionally biased region" description="Low complexity" evidence="1">
    <location>
        <begin position="171"/>
        <end position="187"/>
    </location>
</feature>
<proteinExistence type="predicted"/>
<feature type="compositionally biased region" description="Basic and acidic residues" evidence="1">
    <location>
        <begin position="203"/>
        <end position="220"/>
    </location>
</feature>
<evidence type="ECO:0000313" key="2">
    <source>
        <dbReference type="EMBL" id="KAL0563698.1"/>
    </source>
</evidence>
<name>A0ABR3ELE2_9AGAR</name>